<dbReference type="OrthoDB" id="9996331at2759"/>
<proteinExistence type="predicted"/>
<sequence length="112" mass="12168">MSLSGAEKLLKGMELKARRKSKTNFVSAANKKLRLLAVNKWSSDSESFYLSDVPGINLPHLVQPRAQGSDDGDMFWSCISGDGPGYGTAIIDGTIDSNDTMANGKQVKDIRF</sequence>
<evidence type="ECO:0000313" key="2">
    <source>
        <dbReference type="Proteomes" id="UP000650833"/>
    </source>
</evidence>
<organism evidence="1 2">
    <name type="scientific">Mucor plumbeus</name>
    <dbReference type="NCBI Taxonomy" id="97098"/>
    <lineage>
        <taxon>Eukaryota</taxon>
        <taxon>Fungi</taxon>
        <taxon>Fungi incertae sedis</taxon>
        <taxon>Mucoromycota</taxon>
        <taxon>Mucoromycotina</taxon>
        <taxon>Mucoromycetes</taxon>
        <taxon>Mucorales</taxon>
        <taxon>Mucorineae</taxon>
        <taxon>Mucoraceae</taxon>
        <taxon>Mucor</taxon>
    </lineage>
</organism>
<gene>
    <name evidence="1" type="ORF">INT46_005009</name>
</gene>
<name>A0A8H7QN94_9FUNG</name>
<keyword evidence="2" id="KW-1185">Reference proteome</keyword>
<dbReference type="EMBL" id="JAEPRC010000509">
    <property type="protein sequence ID" value="KAG2195752.1"/>
    <property type="molecule type" value="Genomic_DNA"/>
</dbReference>
<comment type="caution">
    <text evidence="1">The sequence shown here is derived from an EMBL/GenBank/DDBJ whole genome shotgun (WGS) entry which is preliminary data.</text>
</comment>
<evidence type="ECO:0000313" key="1">
    <source>
        <dbReference type="EMBL" id="KAG2195752.1"/>
    </source>
</evidence>
<dbReference type="AlphaFoldDB" id="A0A8H7QN94"/>
<dbReference type="Proteomes" id="UP000650833">
    <property type="component" value="Unassembled WGS sequence"/>
</dbReference>
<reference evidence="1" key="1">
    <citation type="submission" date="2020-12" db="EMBL/GenBank/DDBJ databases">
        <title>Metabolic potential, ecology and presence of endohyphal bacteria is reflected in genomic diversity of Mucoromycotina.</title>
        <authorList>
            <person name="Muszewska A."/>
            <person name="Okrasinska A."/>
            <person name="Steczkiewicz K."/>
            <person name="Drgas O."/>
            <person name="Orlowska M."/>
            <person name="Perlinska-Lenart U."/>
            <person name="Aleksandrzak-Piekarczyk T."/>
            <person name="Szatraj K."/>
            <person name="Zielenkiewicz U."/>
            <person name="Pilsyk S."/>
            <person name="Malc E."/>
            <person name="Mieczkowski P."/>
            <person name="Kruszewska J.S."/>
            <person name="Biernat P."/>
            <person name="Pawlowska J."/>
        </authorList>
    </citation>
    <scope>NUCLEOTIDE SEQUENCE</scope>
    <source>
        <strain evidence="1">CBS 226.32</strain>
    </source>
</reference>
<protein>
    <submittedName>
        <fullName evidence="1">Uncharacterized protein</fullName>
    </submittedName>
</protein>
<accession>A0A8H7QN94</accession>